<dbReference type="Proteomes" id="UP000183653">
    <property type="component" value="Chromosome I"/>
</dbReference>
<gene>
    <name evidence="1" type="ORF">SAMN04490197_4135</name>
</gene>
<protein>
    <submittedName>
        <fullName evidence="1">Uncharacterized protein</fullName>
    </submittedName>
</protein>
<dbReference type="EMBL" id="LT629782">
    <property type="protein sequence ID" value="SDU24090.1"/>
    <property type="molecule type" value="Genomic_DNA"/>
</dbReference>
<keyword evidence="2" id="KW-1185">Reference proteome</keyword>
<sequence>MGGLGDLSLGSKLRFFDFTKPIDLVPMRWTSFMHWLYELRVVPNFSRVSQQIEEM</sequence>
<dbReference type="AlphaFoldDB" id="A0A8B3Y1I5"/>
<proteinExistence type="predicted"/>
<evidence type="ECO:0000313" key="1">
    <source>
        <dbReference type="EMBL" id="SDU24090.1"/>
    </source>
</evidence>
<accession>A0A8B3Y1I5</accession>
<evidence type="ECO:0000313" key="2">
    <source>
        <dbReference type="Proteomes" id="UP000183653"/>
    </source>
</evidence>
<organism evidence="1 2">
    <name type="scientific">Pseudomonas orientalis</name>
    <dbReference type="NCBI Taxonomy" id="76758"/>
    <lineage>
        <taxon>Bacteria</taxon>
        <taxon>Pseudomonadati</taxon>
        <taxon>Pseudomonadota</taxon>
        <taxon>Gammaproteobacteria</taxon>
        <taxon>Pseudomonadales</taxon>
        <taxon>Pseudomonadaceae</taxon>
        <taxon>Pseudomonas</taxon>
    </lineage>
</organism>
<reference evidence="1 2" key="1">
    <citation type="submission" date="2016-10" db="EMBL/GenBank/DDBJ databases">
        <authorList>
            <person name="Varghese N."/>
            <person name="Submissions S."/>
        </authorList>
    </citation>
    <scope>NUCLEOTIDE SEQUENCE [LARGE SCALE GENOMIC DNA]</scope>
    <source>
        <strain evidence="1 2">BS2775</strain>
    </source>
</reference>
<name>A0A8B3Y1I5_9PSED</name>